<proteinExistence type="predicted"/>
<feature type="transmembrane region" description="Helical" evidence="1">
    <location>
        <begin position="20"/>
        <end position="39"/>
    </location>
</feature>
<keyword evidence="1" id="KW-0472">Membrane</keyword>
<organism evidence="2 3">
    <name type="scientific">Candidatus Beckwithbacteria bacterium CG1_02_47_37</name>
    <dbReference type="NCBI Taxonomy" id="1805034"/>
    <lineage>
        <taxon>Bacteria</taxon>
        <taxon>Candidatus Beckwithiibacteriota</taxon>
    </lineage>
</organism>
<dbReference type="Proteomes" id="UP000183144">
    <property type="component" value="Unassembled WGS sequence"/>
</dbReference>
<dbReference type="EMBL" id="MNUI01000019">
    <property type="protein sequence ID" value="OIN89697.1"/>
    <property type="molecule type" value="Genomic_DNA"/>
</dbReference>
<keyword evidence="1" id="KW-0812">Transmembrane</keyword>
<evidence type="ECO:0000313" key="2">
    <source>
        <dbReference type="EMBL" id="OIN89697.1"/>
    </source>
</evidence>
<gene>
    <name evidence="2" type="ORF">AUJ59_00935</name>
</gene>
<evidence type="ECO:0000256" key="1">
    <source>
        <dbReference type="SAM" id="Phobius"/>
    </source>
</evidence>
<sequence length="72" mass="8048">MSRKRKLGVGQRRLLAEFSANMAVAWFAGGVISVILGNIKITQQTFLVIISGLVFGFAFLLYGLYLSRRIRI</sequence>
<protein>
    <submittedName>
        <fullName evidence="2">Uncharacterized protein</fullName>
    </submittedName>
</protein>
<feature type="transmembrane region" description="Helical" evidence="1">
    <location>
        <begin position="45"/>
        <end position="66"/>
    </location>
</feature>
<evidence type="ECO:0000313" key="3">
    <source>
        <dbReference type="Proteomes" id="UP000183144"/>
    </source>
</evidence>
<accession>A0A1J4RQP0</accession>
<reference evidence="2 3" key="1">
    <citation type="journal article" date="2016" name="Environ. Microbiol.">
        <title>Genomic resolution of a cold subsurface aquifer community provides metabolic insights for novel microbes adapted to high CO concentrations.</title>
        <authorList>
            <person name="Probst A.J."/>
            <person name="Castelle C.J."/>
            <person name="Singh A."/>
            <person name="Brown C.T."/>
            <person name="Anantharaman K."/>
            <person name="Sharon I."/>
            <person name="Hug L.A."/>
            <person name="Burstein D."/>
            <person name="Emerson J.B."/>
            <person name="Thomas B.C."/>
            <person name="Banfield J.F."/>
        </authorList>
    </citation>
    <scope>NUCLEOTIDE SEQUENCE [LARGE SCALE GENOMIC DNA]</scope>
    <source>
        <strain evidence="2">CG1_02_47_37</strain>
    </source>
</reference>
<name>A0A1J4RQP0_9BACT</name>
<dbReference type="AlphaFoldDB" id="A0A1J4RQP0"/>
<comment type="caution">
    <text evidence="2">The sequence shown here is derived from an EMBL/GenBank/DDBJ whole genome shotgun (WGS) entry which is preliminary data.</text>
</comment>
<dbReference type="STRING" id="1805034.AUJ59_00935"/>
<keyword evidence="1" id="KW-1133">Transmembrane helix</keyword>